<dbReference type="InterPro" id="IPR024422">
    <property type="entry name" value="Protein_unknown_function_OB"/>
</dbReference>
<dbReference type="RefSeq" id="WP_015026247.1">
    <property type="nucleotide sequence ID" value="NC_018742.1"/>
</dbReference>
<accession>A0ABM5N7V4</accession>
<keyword evidence="1" id="KW-0614">Plasmid</keyword>
<evidence type="ECO:0008006" key="3">
    <source>
        <dbReference type="Google" id="ProtNLM"/>
    </source>
</evidence>
<keyword evidence="2" id="KW-1185">Reference proteome</keyword>
<geneLocation type="plasmid" evidence="1 2">
    <name>pEMTOL01</name>
</geneLocation>
<evidence type="ECO:0000313" key="2">
    <source>
        <dbReference type="Proteomes" id="UP000002875"/>
    </source>
</evidence>
<name>A0ABM5N7V4_EMTOG</name>
<evidence type="ECO:0000313" key="1">
    <source>
        <dbReference type="EMBL" id="AFK05501.1"/>
    </source>
</evidence>
<dbReference type="EMBL" id="CP002962">
    <property type="protein sequence ID" value="AFK05501.1"/>
    <property type="molecule type" value="Genomic_DNA"/>
</dbReference>
<dbReference type="Proteomes" id="UP000002875">
    <property type="component" value="Plasmid pEMTOL01"/>
</dbReference>
<protein>
    <recommendedName>
        <fullName evidence="3">Nucleic acid binding protein</fullName>
    </recommendedName>
</protein>
<reference evidence="1 2" key="1">
    <citation type="submission" date="2011-07" db="EMBL/GenBank/DDBJ databases">
        <title>The complete genome of plasmid 1 of Emticicia oligotrophica DSM 17448.</title>
        <authorList>
            <consortium name="US DOE Joint Genome Institute (JGI-PGF)"/>
            <person name="Lucas S."/>
            <person name="Han J."/>
            <person name="Lapidus A."/>
            <person name="Bruce D."/>
            <person name="Goodwin L."/>
            <person name="Pitluck S."/>
            <person name="Peters L."/>
            <person name="Kyrpides N."/>
            <person name="Mavromatis K."/>
            <person name="Ivanova N."/>
            <person name="Ovchinnikova G."/>
            <person name="Teshima H."/>
            <person name="Detter J.C."/>
            <person name="Tapia R."/>
            <person name="Han C."/>
            <person name="Land M."/>
            <person name="Hauser L."/>
            <person name="Markowitz V."/>
            <person name="Cheng J.-F."/>
            <person name="Hugenholtz P."/>
            <person name="Woyke T."/>
            <person name="Wu D."/>
            <person name="Tindall B."/>
            <person name="Pomrenke H."/>
            <person name="Brambilla E."/>
            <person name="Klenk H.-P."/>
            <person name="Eisen J.A."/>
        </authorList>
    </citation>
    <scope>NUCLEOTIDE SEQUENCE [LARGE SCALE GENOMIC DNA]</scope>
    <source>
        <strain evidence="2">DSM 17448 / GPTSA100-15</strain>
        <plasmid evidence="1 2">pEMTOL01</plasmid>
    </source>
</reference>
<dbReference type="Pfam" id="PF12869">
    <property type="entry name" value="tRNA_anti-like"/>
    <property type="match status" value="1"/>
</dbReference>
<organism evidence="1 2">
    <name type="scientific">Emticicia oligotrophica (strain DSM 17448 / CIP 109782 / MTCC 6937 / GPTSA100-15)</name>
    <dbReference type="NCBI Taxonomy" id="929562"/>
    <lineage>
        <taxon>Bacteria</taxon>
        <taxon>Pseudomonadati</taxon>
        <taxon>Bacteroidota</taxon>
        <taxon>Cytophagia</taxon>
        <taxon>Cytophagales</taxon>
        <taxon>Leadbetterellaceae</taxon>
        <taxon>Emticicia</taxon>
    </lineage>
</organism>
<gene>
    <name evidence="1" type="ordered locus">Emtol_0230</name>
</gene>
<proteinExistence type="predicted"/>
<sequence length="158" mass="17304">MMKNKFFKVGVWLALVGVTVAVGVGLYMFNMPHRDVVAQKADYSFQASDIVNEYLADAAKANQKYLDAEGESKILSIRGNVAKIEEDLEGNKVVLLKNEGEKAGVSCTFTKETNAKANSLKVGETTTIKGVIRSGATFDKDLDMYENVVVEKCDIVLE</sequence>